<dbReference type="RefSeq" id="WP_216469153.1">
    <property type="nucleotide sequence ID" value="NZ_JAHLQI010000001.1"/>
</dbReference>
<keyword evidence="2" id="KW-1185">Reference proteome</keyword>
<comment type="caution">
    <text evidence="1">The sequence shown here is derived from an EMBL/GenBank/DDBJ whole genome shotgun (WGS) entry which is preliminary data.</text>
</comment>
<accession>A0ABS6EPE6</accession>
<gene>
    <name evidence="1" type="ORF">KQI75_02790</name>
</gene>
<reference evidence="1 2" key="1">
    <citation type="submission" date="2021-06" db="EMBL/GenBank/DDBJ databases">
        <authorList>
            <person name="Sun Q."/>
            <person name="Li D."/>
        </authorList>
    </citation>
    <scope>NUCLEOTIDE SEQUENCE [LARGE SCALE GENOMIC DNA]</scope>
    <source>
        <strain evidence="1 2">MSJd-7</strain>
    </source>
</reference>
<protein>
    <recommendedName>
        <fullName evidence="3">Schlafen AlbA-2 domain-containing protein</fullName>
    </recommendedName>
</protein>
<organism evidence="1 2">
    <name type="scientific">Butyricicoccus intestinisimiae</name>
    <dbReference type="NCBI Taxonomy" id="2841509"/>
    <lineage>
        <taxon>Bacteria</taxon>
        <taxon>Bacillati</taxon>
        <taxon>Bacillota</taxon>
        <taxon>Clostridia</taxon>
        <taxon>Eubacteriales</taxon>
        <taxon>Butyricicoccaceae</taxon>
        <taxon>Butyricicoccus</taxon>
    </lineage>
</organism>
<sequence length="105" mass="12186">MLGLKTQESQKFNRFWQLVQDTAGRSGCVFFGFAGEGRDFETTEMEGEDFSGWLVPLDNATAFEKFWKKSSINNEKLESKFPHVKFLFAIWKINNGAISIEFREF</sequence>
<evidence type="ECO:0000313" key="2">
    <source>
        <dbReference type="Proteomes" id="UP000783588"/>
    </source>
</evidence>
<dbReference type="Proteomes" id="UP000783588">
    <property type="component" value="Unassembled WGS sequence"/>
</dbReference>
<dbReference type="EMBL" id="JAHLQI010000001">
    <property type="protein sequence ID" value="MBU5489561.1"/>
    <property type="molecule type" value="Genomic_DNA"/>
</dbReference>
<evidence type="ECO:0008006" key="3">
    <source>
        <dbReference type="Google" id="ProtNLM"/>
    </source>
</evidence>
<proteinExistence type="predicted"/>
<name>A0ABS6EPE6_9FIRM</name>
<evidence type="ECO:0000313" key="1">
    <source>
        <dbReference type="EMBL" id="MBU5489561.1"/>
    </source>
</evidence>